<keyword evidence="2" id="KW-1015">Disulfide bond</keyword>
<dbReference type="SMART" id="SM00560">
    <property type="entry name" value="LamGL"/>
    <property type="match status" value="2"/>
</dbReference>
<dbReference type="SUPFAM" id="SSF49899">
    <property type="entry name" value="Concanavalin A-like lectins/glucanases"/>
    <property type="match status" value="4"/>
</dbReference>
<feature type="domain" description="LamG-like jellyroll fold" evidence="3">
    <location>
        <begin position="1044"/>
        <end position="1176"/>
    </location>
</feature>
<evidence type="ECO:0000313" key="5">
    <source>
        <dbReference type="Proteomes" id="UP000183653"/>
    </source>
</evidence>
<keyword evidence="5" id="KW-1185">Reference proteome</keyword>
<organism evidence="4 5">
    <name type="scientific">Pseudomonas orientalis</name>
    <dbReference type="NCBI Taxonomy" id="76758"/>
    <lineage>
        <taxon>Bacteria</taxon>
        <taxon>Pseudomonadati</taxon>
        <taxon>Pseudomonadota</taxon>
        <taxon>Gammaproteobacteria</taxon>
        <taxon>Pseudomonadales</taxon>
        <taxon>Pseudomonadaceae</taxon>
        <taxon>Pseudomonas</taxon>
    </lineage>
</organism>
<sequence length="2118" mass="225972">MRSGARTPKRIDGGRLIAAEERQSRASRAAGLAQRSVAESSTLADTTAGACKYAVSVVHQGHVIVLSSIQSDDGAWHIGFTVLLPDAGSDGSGQWTNFKRLVFPTTLRPVGRSVITLDFKPNPVPASDEPFQALSDNQHVYIFRQSSSGTLLVDRFVFDDVLNALTNTWEVRYRRSKKIDIPADKKDTFGSTDMEGDTFIEATTELTPISGVTQGWFTVALTPSGLPGTDRWQIFVYSATSQAMNCFSFARTSDGLFDLTHAPMINGSVVPDCALVLSGTSFSGPPCATVYAKQERLKDEYGRYDLLKKEARLMLAVPTGADFSIATIDFAIDLSGYLPKIAGTGTPPLVALPVASVATVKSALHFDRFAASSATLPPLPVLTAGALTVECWFKPLTFSQGSDVVLQSGTGESIRFAITLEAGVPTFSVFGTTTVTACGPMLEPGFLVHLACTWDASQAIIYVNGTPFTLKGTAASVAVFSSGYTLGGPSGFSGDIAELRIWKTSLNQTQILSRMCTSVTSSDTQWADLVGYWPLVEPVGSDIWPTFANAASTGTAADGTLEGALWSASQAPTAQSYAPVAWSADGLTVCTAILPFAKSTVRASLMAGADSQVHLYFSAATGATQMAAHLSTVTSRATFAAAWLAQDPTLSTNSQVGTVRFAARQTGSAMNSTAPSPQRVQIAAGADPAHATVTLKSYTGYTEVWPAVPRAISAFCGVINGNAVQATNGSAPAPQGTLQYDYSAVTVTASGQQSGPVPAPNRGSCLFAVAPDADANNGYVALIQDSPASEPLPLVRAGTDTWWVNDPPQACLALAQPGSMITVLDSNAMATYTGELALTKDMCVETWVNPAAFTISPSSRSVILLFNAGPAQAQYAFGLTGDGQVYAGNDLMVQASKPSIPLSAWTHIAASYRSDYGIALSGERYLDIGNDDSLNTGDALTVEGWIKLDSNAIRQTIASKADEGDVQWELYVDSDGKPAFGVTTNNGTAKKLVTVKASAALDTGKWHHVAGVYDVASEKVGAVQFIAATDGYVSIPALTTPLTTTMTVQLWIKLIQPPTPLQTQIIMQTVNGDDPVVFTLILADNCPVFSINGVNAASSAPLAYDQWTHLSGTYDASTLVLYVDGLLMATAATTNAPSGTPTAAGVAYTVGGTASTNSLNAVVNDVSLWNVALDISTVRHYIRTPLSGGEPGLVGCWTFADRFGTAAMDICGVSNGTLVSASYIQIDKGQFAHRLLIDGTPVVSNPVSNTPALTEDRMQLGSGAKASYFQGVMDAVRLWRVGRMTWEIQYYAVADLQSNLMGLVSDWEFETGAGHVGFDSKSQNNAVIRDANVKLSDESVNAMWVPTQFRSGWHIYINGVEVDTQPYSLEPQSFGATQCSIGAMLYNIAVTSYYPGSINELRVWKTQRSGQQICANLNRPLSGVESGLVGYWPFSAGSGQIFSDRTGYGANGIWNGVDDPDWQVSIAPVSNEAPQILNAIGGVAKPSNATAESAPAAAEYGQLIMDASGTPSGVMSRAYAAIRSGTLSLSKDYEVAELLMQYVGQVQTKPNLIGYIEGAPPLPSENLTVDSPITPYKYLAASTVTLTESNDVTYAYSASREIGTSTSMQGRVGLHFLAAESVGIGVESLVFGAETSGGWATALDSSTAWSNDASMSTQSTSTSEKTIEVFGTWETNTYNFDPNVKRIYVPNNKGFALVRSETADLYALRSISSGALVSYSMMPNPDIPADTNIIMFKIDPLYVKNGTLDGYVGFQRDKDYPFLSAGERGSYFKPLEAYALKTLIAREQQQLEAYYQQFDATSVGQGSDIRDESRSLDNLLLNLPGNTALSWDDWKAQVARRSLVNTYVWNSDGGLYSEEEQFSAVREDSGAGTYEQVSKDGFYLEASFNVGPADSVEVLFGSRVSTKSMKSRREATSFGLAVSMPGEGFLNKRAPDSAPTPPPGEYPVAFDDAACPGKVNQYRFMSFYLAPRKKNFEDFHSIVDQNWLNRQGAYAGSYDPDAFALKQALAYPNLVWRVLHRVTYVNRVPLASDPGEAESLPPDIQRPDAQSIATNALMIDSVPLQSNDPTPLATISSELDVLLSQMSQNALYGALVVSNYKAIKSDAMYYMQSYYSIV</sequence>
<keyword evidence="4" id="KW-0430">Lectin</keyword>
<dbReference type="InterPro" id="IPR013320">
    <property type="entry name" value="ConA-like_dom_sf"/>
</dbReference>
<evidence type="ECO:0000256" key="1">
    <source>
        <dbReference type="ARBA" id="ARBA00022729"/>
    </source>
</evidence>
<dbReference type="EMBL" id="LT629782">
    <property type="protein sequence ID" value="SDT91743.1"/>
    <property type="molecule type" value="Genomic_DNA"/>
</dbReference>
<dbReference type="GO" id="GO:0030246">
    <property type="term" value="F:carbohydrate binding"/>
    <property type="evidence" value="ECO:0007669"/>
    <property type="project" value="UniProtKB-KW"/>
</dbReference>
<evidence type="ECO:0000259" key="3">
    <source>
        <dbReference type="SMART" id="SM00560"/>
    </source>
</evidence>
<proteinExistence type="predicted"/>
<dbReference type="RefSeq" id="WP_082631976.1">
    <property type="nucleotide sequence ID" value="NZ_JYLM01000002.1"/>
</dbReference>
<evidence type="ECO:0000313" key="4">
    <source>
        <dbReference type="EMBL" id="SDT91743.1"/>
    </source>
</evidence>
<gene>
    <name evidence="4" type="ORF">SAMN04490197_0872</name>
</gene>
<accession>A0A8B3XVC5</accession>
<dbReference type="OrthoDB" id="9790247at2"/>
<reference evidence="4 5" key="1">
    <citation type="submission" date="2016-10" db="EMBL/GenBank/DDBJ databases">
        <authorList>
            <person name="Varghese N."/>
            <person name="Submissions S."/>
        </authorList>
    </citation>
    <scope>NUCLEOTIDE SEQUENCE [LARGE SCALE GENOMIC DNA]</scope>
    <source>
        <strain evidence="4 5">BS2775</strain>
    </source>
</reference>
<protein>
    <submittedName>
        <fullName evidence="4">Concanavalin A-like lectin/glucanases superfamily protein</fullName>
    </submittedName>
</protein>
<dbReference type="InterPro" id="IPR006558">
    <property type="entry name" value="LamG-like"/>
</dbReference>
<dbReference type="Pfam" id="PF13385">
    <property type="entry name" value="Laminin_G_3"/>
    <property type="match status" value="3"/>
</dbReference>
<feature type="domain" description="LamG-like jellyroll fold" evidence="3">
    <location>
        <begin position="385"/>
        <end position="509"/>
    </location>
</feature>
<name>A0A8B3XVC5_9PSED</name>
<evidence type="ECO:0000256" key="2">
    <source>
        <dbReference type="ARBA" id="ARBA00023157"/>
    </source>
</evidence>
<dbReference type="Gene3D" id="2.60.120.200">
    <property type="match status" value="6"/>
</dbReference>
<dbReference type="Proteomes" id="UP000183653">
    <property type="component" value="Chromosome I"/>
</dbReference>
<keyword evidence="1" id="KW-0732">Signal</keyword>